<accession>A0A516Q5C8</accession>
<feature type="transmembrane region" description="Helical" evidence="2">
    <location>
        <begin position="139"/>
        <end position="159"/>
    </location>
</feature>
<dbReference type="EMBL" id="CP041692">
    <property type="protein sequence ID" value="QDP98643.1"/>
    <property type="molecule type" value="Genomic_DNA"/>
</dbReference>
<feature type="transmembrane region" description="Helical" evidence="2">
    <location>
        <begin position="58"/>
        <end position="78"/>
    </location>
</feature>
<dbReference type="InterPro" id="IPR000620">
    <property type="entry name" value="EamA_dom"/>
</dbReference>
<reference evidence="4 5" key="1">
    <citation type="submission" date="2019-07" db="EMBL/GenBank/DDBJ databases">
        <title>Microlunatus dokdonensis sp. nov. isolated from the rhizospheric soil of the wild plant Elymus tsukushiensis.</title>
        <authorList>
            <person name="Ghim S.-Y."/>
            <person name="Hwang Y.-J."/>
            <person name="Son J.-S."/>
            <person name="Shin J.-H."/>
        </authorList>
    </citation>
    <scope>NUCLEOTIDE SEQUENCE [LARGE SCALE GENOMIC DNA]</scope>
    <source>
        <strain evidence="4 5">KUDC0627</strain>
    </source>
</reference>
<feature type="transmembrane region" description="Helical" evidence="2">
    <location>
        <begin position="28"/>
        <end position="46"/>
    </location>
</feature>
<feature type="transmembrane region" description="Helical" evidence="2">
    <location>
        <begin position="199"/>
        <end position="222"/>
    </location>
</feature>
<feature type="transmembrane region" description="Helical" evidence="2">
    <location>
        <begin position="257"/>
        <end position="275"/>
    </location>
</feature>
<evidence type="ECO:0000259" key="3">
    <source>
        <dbReference type="Pfam" id="PF00892"/>
    </source>
</evidence>
<dbReference type="KEGG" id="mik:FOE78_07120"/>
<dbReference type="InterPro" id="IPR037185">
    <property type="entry name" value="EmrE-like"/>
</dbReference>
<feature type="transmembrane region" description="Helical" evidence="2">
    <location>
        <begin position="84"/>
        <end position="106"/>
    </location>
</feature>
<evidence type="ECO:0000256" key="2">
    <source>
        <dbReference type="SAM" id="Phobius"/>
    </source>
</evidence>
<name>A0A516Q5C8_9ACTN</name>
<evidence type="ECO:0000313" key="4">
    <source>
        <dbReference type="EMBL" id="QDP98643.1"/>
    </source>
</evidence>
<organism evidence="4 5">
    <name type="scientific">Microlunatus elymi</name>
    <dbReference type="NCBI Taxonomy" id="2596828"/>
    <lineage>
        <taxon>Bacteria</taxon>
        <taxon>Bacillati</taxon>
        <taxon>Actinomycetota</taxon>
        <taxon>Actinomycetes</taxon>
        <taxon>Propionibacteriales</taxon>
        <taxon>Propionibacteriaceae</taxon>
        <taxon>Microlunatus</taxon>
    </lineage>
</organism>
<protein>
    <submittedName>
        <fullName evidence="4">DMT family transporter</fullName>
    </submittedName>
</protein>
<dbReference type="PANTHER" id="PTHR12715">
    <property type="entry name" value="TRANSPORTER, DRUG/METABOLITE EXPORTER FAMILY"/>
    <property type="match status" value="1"/>
</dbReference>
<proteinExistence type="inferred from homology"/>
<feature type="domain" description="EamA" evidence="3">
    <location>
        <begin position="140"/>
        <end position="273"/>
    </location>
</feature>
<feature type="domain" description="EamA" evidence="3">
    <location>
        <begin position="4"/>
        <end position="129"/>
    </location>
</feature>
<keyword evidence="2" id="KW-0812">Transmembrane</keyword>
<dbReference type="OrthoDB" id="3744378at2"/>
<feature type="transmembrane region" description="Helical" evidence="2">
    <location>
        <begin position="234"/>
        <end position="251"/>
    </location>
</feature>
<dbReference type="InterPro" id="IPR052756">
    <property type="entry name" value="Alkyne_AA_exporter"/>
</dbReference>
<dbReference type="GO" id="GO:0016020">
    <property type="term" value="C:membrane"/>
    <property type="evidence" value="ECO:0007669"/>
    <property type="project" value="InterPro"/>
</dbReference>
<dbReference type="Pfam" id="PF00892">
    <property type="entry name" value="EamA"/>
    <property type="match status" value="2"/>
</dbReference>
<dbReference type="AlphaFoldDB" id="A0A516Q5C8"/>
<dbReference type="Proteomes" id="UP000319263">
    <property type="component" value="Chromosome"/>
</dbReference>
<dbReference type="SUPFAM" id="SSF103481">
    <property type="entry name" value="Multidrug resistance efflux transporter EmrE"/>
    <property type="match status" value="2"/>
</dbReference>
<evidence type="ECO:0000256" key="1">
    <source>
        <dbReference type="ARBA" id="ARBA00007362"/>
    </source>
</evidence>
<comment type="similarity">
    <text evidence="1">Belongs to the EamA transporter family.</text>
</comment>
<dbReference type="PANTHER" id="PTHR12715:SF4">
    <property type="entry name" value="EAMA DOMAIN-CONTAINING PROTEIN"/>
    <property type="match status" value="1"/>
</dbReference>
<evidence type="ECO:0000313" key="5">
    <source>
        <dbReference type="Proteomes" id="UP000319263"/>
    </source>
</evidence>
<keyword evidence="2" id="KW-1133">Transmembrane helix</keyword>
<keyword evidence="2" id="KW-0472">Membrane</keyword>
<keyword evidence="5" id="KW-1185">Reference proteome</keyword>
<gene>
    <name evidence="4" type="ORF">FOE78_07120</name>
</gene>
<sequence length="277" mass="28770">MAGITVLFWASAFVVIRPLAGVLSPGGLALGRLAVAAVALTVFALIRRFRIPRGRTLLLLIVYGVLWFGGYMVALNAGEQHLDAGTAALLVNVAPVLITLGAGAFLREGFPRWVIIGSVVSFGGVVVISAGAGDHRIDALGIVFCLTAAILYAAATLLLRVGLRTTQPLQATWIGCLAGMIACLPFAPSLVGELSRASAGVWLGVGYLGLFPTAVAFTTWAYALSVMGAARTGATTYLVPAITIVISWIFLSELPTVYGFIGGAVCLAGVAVTRIRR</sequence>
<feature type="transmembrane region" description="Helical" evidence="2">
    <location>
        <begin position="171"/>
        <end position="187"/>
    </location>
</feature>
<feature type="transmembrane region" description="Helical" evidence="2">
    <location>
        <begin position="113"/>
        <end position="133"/>
    </location>
</feature>